<comment type="similarity">
    <text evidence="2">Belongs to the UPF0754 family.</text>
</comment>
<dbReference type="EMBL" id="REFO01000010">
    <property type="protein sequence ID" value="RMA97571.1"/>
    <property type="molecule type" value="Genomic_DNA"/>
</dbReference>
<dbReference type="RefSeq" id="WP_121922349.1">
    <property type="nucleotide sequence ID" value="NZ_REFO01000010.1"/>
</dbReference>
<comment type="caution">
    <text evidence="7">The sequence shown here is derived from an EMBL/GenBank/DDBJ whole genome shotgun (WGS) entry which is preliminary data.</text>
</comment>
<proteinExistence type="inferred from homology"/>
<dbReference type="OrthoDB" id="9787430at2"/>
<evidence type="ECO:0000256" key="4">
    <source>
        <dbReference type="ARBA" id="ARBA00022989"/>
    </source>
</evidence>
<accession>A0A3M0BK41</accession>
<dbReference type="AlphaFoldDB" id="A0A3M0BK41"/>
<feature type="transmembrane region" description="Helical" evidence="6">
    <location>
        <begin position="6"/>
        <end position="28"/>
    </location>
</feature>
<evidence type="ECO:0000256" key="1">
    <source>
        <dbReference type="ARBA" id="ARBA00004308"/>
    </source>
</evidence>
<dbReference type="Pfam" id="PF04286">
    <property type="entry name" value="DUF445"/>
    <property type="match status" value="1"/>
</dbReference>
<comment type="subcellular location">
    <subcellularLocation>
        <location evidence="1">Endomembrane system</location>
    </subcellularLocation>
</comment>
<sequence length="225" mass="25703">MEIKILLIPIVGAFIGYITNWLAIKMLFRPYNEVKFFGYTLPFTPGLIPKEREKIAENIAQTVAEHLLPEEKIIQMLEQIGYKEKVKKRVEIVINQIIDEIAEDIKKGIKEGISLGKISIKGFFVASALEKAIDKLIPIIKEKIKKDLYKKSSDKIIENIEEEIPYIISQLDIKGIIKDTLMNINIETLEKIIIGISENQLKYITYLGAVIGFLIGLFQVLIFLI</sequence>
<keyword evidence="8" id="KW-1185">Reference proteome</keyword>
<dbReference type="PANTHER" id="PTHR35791">
    <property type="entry name" value="UPF0754 MEMBRANE PROTEIN YHEB"/>
    <property type="match status" value="1"/>
</dbReference>
<evidence type="ECO:0000313" key="8">
    <source>
        <dbReference type="Proteomes" id="UP000280842"/>
    </source>
</evidence>
<name>A0A3M0BK41_9AQUI</name>
<evidence type="ECO:0000256" key="2">
    <source>
        <dbReference type="ARBA" id="ARBA00008053"/>
    </source>
</evidence>
<evidence type="ECO:0000256" key="5">
    <source>
        <dbReference type="ARBA" id="ARBA00023136"/>
    </source>
</evidence>
<evidence type="ECO:0000256" key="3">
    <source>
        <dbReference type="ARBA" id="ARBA00022692"/>
    </source>
</evidence>
<dbReference type="GO" id="GO:0012505">
    <property type="term" value="C:endomembrane system"/>
    <property type="evidence" value="ECO:0007669"/>
    <property type="project" value="UniProtKB-SubCell"/>
</dbReference>
<dbReference type="PANTHER" id="PTHR35791:SF1">
    <property type="entry name" value="UPF0754 MEMBRANE PROTEIN YHEB"/>
    <property type="match status" value="1"/>
</dbReference>
<feature type="transmembrane region" description="Helical" evidence="6">
    <location>
        <begin position="203"/>
        <end position="224"/>
    </location>
</feature>
<keyword evidence="5 6" id="KW-0472">Membrane</keyword>
<organism evidence="7 8">
    <name type="scientific">Hydrogenothermus marinus</name>
    <dbReference type="NCBI Taxonomy" id="133270"/>
    <lineage>
        <taxon>Bacteria</taxon>
        <taxon>Pseudomonadati</taxon>
        <taxon>Aquificota</taxon>
        <taxon>Aquificia</taxon>
        <taxon>Aquificales</taxon>
        <taxon>Hydrogenothermaceae</taxon>
        <taxon>Hydrogenothermus</taxon>
    </lineage>
</organism>
<evidence type="ECO:0000313" key="7">
    <source>
        <dbReference type="EMBL" id="RMA97571.1"/>
    </source>
</evidence>
<keyword evidence="4 6" id="KW-1133">Transmembrane helix</keyword>
<evidence type="ECO:0000256" key="6">
    <source>
        <dbReference type="SAM" id="Phobius"/>
    </source>
</evidence>
<keyword evidence="3 6" id="KW-0812">Transmembrane</keyword>
<dbReference type="InterPro" id="IPR007383">
    <property type="entry name" value="DUF445"/>
</dbReference>
<gene>
    <name evidence="7" type="ORF">CLV39_0188</name>
</gene>
<dbReference type="Proteomes" id="UP000280842">
    <property type="component" value="Unassembled WGS sequence"/>
</dbReference>
<reference evidence="7 8" key="1">
    <citation type="submission" date="2018-10" db="EMBL/GenBank/DDBJ databases">
        <title>Genomic Encyclopedia of Archaeal and Bacterial Type Strains, Phase II (KMG-II): from individual species to whole genera.</title>
        <authorList>
            <person name="Goeker M."/>
        </authorList>
    </citation>
    <scope>NUCLEOTIDE SEQUENCE [LARGE SCALE GENOMIC DNA]</scope>
    <source>
        <strain evidence="7 8">VM1</strain>
    </source>
</reference>
<protein>
    <submittedName>
        <fullName evidence="7">Uncharacterized protein DUF445</fullName>
    </submittedName>
</protein>